<dbReference type="InterPro" id="IPR043129">
    <property type="entry name" value="ATPase_NBD"/>
</dbReference>
<reference evidence="3 4" key="1">
    <citation type="journal article" date="2023" name="IMA Fungus">
        <title>Comparative genomic study of the Penicillium genus elucidates a diverse pangenome and 15 lateral gene transfer events.</title>
        <authorList>
            <person name="Petersen C."/>
            <person name="Sorensen T."/>
            <person name="Nielsen M.R."/>
            <person name="Sondergaard T.E."/>
            <person name="Sorensen J.L."/>
            <person name="Fitzpatrick D.A."/>
            <person name="Frisvad J.C."/>
            <person name="Nielsen K.L."/>
        </authorList>
    </citation>
    <scope>NUCLEOTIDE SEQUENCE [LARGE SCALE GENOMIC DNA]</scope>
    <source>
        <strain evidence="3 4">IBT 35679</strain>
    </source>
</reference>
<keyword evidence="1" id="KW-0547">Nucleotide-binding</keyword>
<evidence type="ECO:0008006" key="5">
    <source>
        <dbReference type="Google" id="ProtNLM"/>
    </source>
</evidence>
<dbReference type="Gene3D" id="3.90.640.10">
    <property type="entry name" value="Actin, Chain A, domain 4"/>
    <property type="match status" value="1"/>
</dbReference>
<dbReference type="InterPro" id="IPR013126">
    <property type="entry name" value="Hsp_70_fam"/>
</dbReference>
<protein>
    <recommendedName>
        <fullName evidence="5">Actin-like ATPase domain-containing protein</fullName>
    </recommendedName>
</protein>
<sequence length="645" mass="72410">MAPARRICRVGLDFGTSTITAAFTVVGTKQRWLVKFDSSKTQKTNEELPAEVAVNHVGDRLQWFFGHDGRNYADSVHFENIKLAIIGEEPYRGLLARAFEKARKKFKVKGESVTLFQRIFEYVFQTIRAQLIADSRSWQDQRIWGHDDVDLHCYVTYPVRDNDALRLVLVDAAQKAGCSRVGGVSEPLAAAYFMIYHAKYDFAWEHDLSWKPEPQDAKRTMLIVDMGGGSTDAALVRVNDAGGVELVCPTDGVSLGGDSVNRSARSWFKREYARDQTFKDNPQWALLATANDDRWAKISARFSECKTAFDGVTPVVFDVLDQNFTIEPHIMEQFFKELIDVVRRLIESQLRLAKERGSRPGHFVLCGGPARNAWLRAIIFAVARELEPQLICVAETNWNCCLGALSFAENPIEEDSVAKENIGFQYLDTVSPSGNTCAVGREKAGIAWQIEKVSDEPTKRKGDDAHNQQGQPAGFSRHVELFQFVHRDRSDPPNTIISSEVYRTTPDFDSSKIRENEDDDLEFDCRITYPIDGLRSTLRWLGTVEAPIPHAEIFPPGSSHDWAGAYFVFSMKVQEQLLMDDQAIYPLAPDWALLFVTEHRESRPRPERGPCILLSHGAPNALRHVPARVAHGIGGSSHGVAEADP</sequence>
<dbReference type="SUPFAM" id="SSF53067">
    <property type="entry name" value="Actin-like ATPase domain"/>
    <property type="match status" value="2"/>
</dbReference>
<keyword evidence="4" id="KW-1185">Reference proteome</keyword>
<keyword evidence="2" id="KW-0067">ATP-binding</keyword>
<evidence type="ECO:0000256" key="2">
    <source>
        <dbReference type="ARBA" id="ARBA00022840"/>
    </source>
</evidence>
<dbReference type="AlphaFoldDB" id="A0AAD6CJW3"/>
<dbReference type="PANTHER" id="PTHR42749">
    <property type="entry name" value="CELL SHAPE-DETERMINING PROTEIN MREB"/>
    <property type="match status" value="1"/>
</dbReference>
<gene>
    <name evidence="3" type="ORF">N7494_013151</name>
</gene>
<accession>A0AAD6CJW3</accession>
<dbReference type="PANTHER" id="PTHR42749:SF1">
    <property type="entry name" value="CELL SHAPE-DETERMINING PROTEIN MREB"/>
    <property type="match status" value="1"/>
</dbReference>
<dbReference type="GO" id="GO:0140662">
    <property type="term" value="F:ATP-dependent protein folding chaperone"/>
    <property type="evidence" value="ECO:0007669"/>
    <property type="project" value="InterPro"/>
</dbReference>
<evidence type="ECO:0000313" key="4">
    <source>
        <dbReference type="Proteomes" id="UP001220324"/>
    </source>
</evidence>
<dbReference type="CDD" id="cd10170">
    <property type="entry name" value="ASKHA_NBD_HSP70"/>
    <property type="match status" value="1"/>
</dbReference>
<comment type="caution">
    <text evidence="3">The sequence shown here is derived from an EMBL/GenBank/DDBJ whole genome shotgun (WGS) entry which is preliminary data.</text>
</comment>
<evidence type="ECO:0000313" key="3">
    <source>
        <dbReference type="EMBL" id="KAJ5522965.1"/>
    </source>
</evidence>
<name>A0AAD6CJW3_9EURO</name>
<organism evidence="3 4">
    <name type="scientific">Penicillium frequentans</name>
    <dbReference type="NCBI Taxonomy" id="3151616"/>
    <lineage>
        <taxon>Eukaryota</taxon>
        <taxon>Fungi</taxon>
        <taxon>Dikarya</taxon>
        <taxon>Ascomycota</taxon>
        <taxon>Pezizomycotina</taxon>
        <taxon>Eurotiomycetes</taxon>
        <taxon>Eurotiomycetidae</taxon>
        <taxon>Eurotiales</taxon>
        <taxon>Aspergillaceae</taxon>
        <taxon>Penicillium</taxon>
    </lineage>
</organism>
<dbReference type="Gene3D" id="3.30.420.40">
    <property type="match status" value="2"/>
</dbReference>
<dbReference type="EMBL" id="JAQIZZ010000010">
    <property type="protein sequence ID" value="KAJ5522965.1"/>
    <property type="molecule type" value="Genomic_DNA"/>
</dbReference>
<evidence type="ECO:0000256" key="1">
    <source>
        <dbReference type="ARBA" id="ARBA00022741"/>
    </source>
</evidence>
<proteinExistence type="predicted"/>
<dbReference type="Pfam" id="PF00012">
    <property type="entry name" value="HSP70"/>
    <property type="match status" value="1"/>
</dbReference>
<dbReference type="GO" id="GO:0005524">
    <property type="term" value="F:ATP binding"/>
    <property type="evidence" value="ECO:0007669"/>
    <property type="project" value="UniProtKB-KW"/>
</dbReference>
<dbReference type="Proteomes" id="UP001220324">
    <property type="component" value="Unassembled WGS sequence"/>
</dbReference>